<evidence type="ECO:0000256" key="3">
    <source>
        <dbReference type="SAM" id="Phobius"/>
    </source>
</evidence>
<comment type="caution">
    <text evidence="4">The sequence shown here is derived from an EMBL/GenBank/DDBJ whole genome shotgun (WGS) entry which is preliminary data.</text>
</comment>
<keyword evidence="5" id="KW-1185">Reference proteome</keyword>
<dbReference type="InterPro" id="IPR005133">
    <property type="entry name" value="PhaG_MnhG_YufB"/>
</dbReference>
<evidence type="ECO:0000256" key="1">
    <source>
        <dbReference type="ARBA" id="ARBA00008404"/>
    </source>
</evidence>
<evidence type="ECO:0000256" key="2">
    <source>
        <dbReference type="SAM" id="MobiDB-lite"/>
    </source>
</evidence>
<dbReference type="PANTHER" id="PTHR34703:SF1">
    <property type="entry name" value="ANTIPORTER SUBUNIT MNHG2-RELATED"/>
    <property type="match status" value="1"/>
</dbReference>
<dbReference type="Proteomes" id="UP001233673">
    <property type="component" value="Unassembled WGS sequence"/>
</dbReference>
<keyword evidence="3" id="KW-0812">Transmembrane</keyword>
<protein>
    <submittedName>
        <fullName evidence="4">Monovalent cation/H(+) antiporter subunit G</fullName>
    </submittedName>
</protein>
<dbReference type="PANTHER" id="PTHR34703">
    <property type="entry name" value="ANTIPORTER SUBUNIT MNHG2-RELATED"/>
    <property type="match status" value="1"/>
</dbReference>
<name>A0ABT9IEV6_9ACTN</name>
<organism evidence="4 5">
    <name type="scientific">Blastococcus carthaginiensis</name>
    <dbReference type="NCBI Taxonomy" id="3050034"/>
    <lineage>
        <taxon>Bacteria</taxon>
        <taxon>Bacillati</taxon>
        <taxon>Actinomycetota</taxon>
        <taxon>Actinomycetes</taxon>
        <taxon>Geodermatophilales</taxon>
        <taxon>Geodermatophilaceae</taxon>
        <taxon>Blastococcus</taxon>
    </lineage>
</organism>
<proteinExistence type="inferred from homology"/>
<feature type="transmembrane region" description="Helical" evidence="3">
    <location>
        <begin position="69"/>
        <end position="94"/>
    </location>
</feature>
<evidence type="ECO:0000313" key="5">
    <source>
        <dbReference type="Proteomes" id="UP001233673"/>
    </source>
</evidence>
<keyword evidence="3" id="KW-0472">Membrane</keyword>
<dbReference type="NCBIfam" id="TIGR01300">
    <property type="entry name" value="CPA3_mnhG_phaG"/>
    <property type="match status" value="1"/>
</dbReference>
<evidence type="ECO:0000313" key="4">
    <source>
        <dbReference type="EMBL" id="MDP5184115.1"/>
    </source>
</evidence>
<dbReference type="EMBL" id="JASNFN010000020">
    <property type="protein sequence ID" value="MDP5184115.1"/>
    <property type="molecule type" value="Genomic_DNA"/>
</dbReference>
<feature type="transmembrane region" description="Helical" evidence="3">
    <location>
        <begin position="6"/>
        <end position="31"/>
    </location>
</feature>
<sequence>MTAVQTVLDVVAIGCLLLGSLMALAAGVGLVRFPDVISRLHAGTKPQVAGVLLITLGGAIRLVGTPVMWMLLLGGLLQLLTVPVSAHMISRIAYRRRHVRRDLLVVHEAGFLGLVGADADDPPGDQPADAPPDQRDRG</sequence>
<accession>A0ABT9IEV6</accession>
<comment type="similarity">
    <text evidence="1">Belongs to the CPA3 antiporters (TC 2.A.63) subunit G family.</text>
</comment>
<reference evidence="5" key="1">
    <citation type="submission" date="2023-05" db="EMBL/GenBank/DDBJ databases">
        <title>Draft genome of Pseudofrankia sp. BMG5.37.</title>
        <authorList>
            <person name="Gtari M."/>
            <person name="Ghodhbane F."/>
            <person name="Sbissi I."/>
        </authorList>
    </citation>
    <scope>NUCLEOTIDE SEQUENCE [LARGE SCALE GENOMIC DNA]</scope>
    <source>
        <strain evidence="5">BMG 814</strain>
    </source>
</reference>
<dbReference type="RefSeq" id="WP_306000708.1">
    <property type="nucleotide sequence ID" value="NZ_JASNFN010000020.1"/>
</dbReference>
<dbReference type="Pfam" id="PF03334">
    <property type="entry name" value="PhaG_MnhG_YufB"/>
    <property type="match status" value="1"/>
</dbReference>
<feature type="region of interest" description="Disordered" evidence="2">
    <location>
        <begin position="116"/>
        <end position="138"/>
    </location>
</feature>
<keyword evidence="3" id="KW-1133">Transmembrane helix</keyword>
<gene>
    <name evidence="4" type="primary">mnhG</name>
    <name evidence="4" type="ORF">QOZ88_15870</name>
</gene>